<evidence type="ECO:0000256" key="1">
    <source>
        <dbReference type="SAM" id="MobiDB-lite"/>
    </source>
</evidence>
<evidence type="ECO:0000256" key="2">
    <source>
        <dbReference type="SAM" id="Phobius"/>
    </source>
</evidence>
<organism evidence="3 4">
    <name type="scientific">Cnephaeus nilssonii</name>
    <name type="common">Northern bat</name>
    <name type="synonym">Eptesicus nilssonii</name>
    <dbReference type="NCBI Taxonomy" id="3371016"/>
    <lineage>
        <taxon>Eukaryota</taxon>
        <taxon>Metazoa</taxon>
        <taxon>Chordata</taxon>
        <taxon>Craniata</taxon>
        <taxon>Vertebrata</taxon>
        <taxon>Euteleostomi</taxon>
        <taxon>Mammalia</taxon>
        <taxon>Eutheria</taxon>
        <taxon>Laurasiatheria</taxon>
        <taxon>Chiroptera</taxon>
        <taxon>Yangochiroptera</taxon>
        <taxon>Vespertilionidae</taxon>
        <taxon>Cnephaeus</taxon>
    </lineage>
</organism>
<keyword evidence="2" id="KW-1133">Transmembrane helix</keyword>
<dbReference type="Proteomes" id="UP001177744">
    <property type="component" value="Unassembled WGS sequence"/>
</dbReference>
<reference evidence="3" key="1">
    <citation type="submission" date="2023-06" db="EMBL/GenBank/DDBJ databases">
        <title>Reference genome for the Northern bat (Eptesicus nilssonii), a most northern bat species.</title>
        <authorList>
            <person name="Laine V.N."/>
            <person name="Pulliainen A.T."/>
            <person name="Lilley T.M."/>
        </authorList>
    </citation>
    <scope>NUCLEOTIDE SEQUENCE</scope>
    <source>
        <strain evidence="3">BLF_Eptnil</strain>
        <tissue evidence="3">Kidney</tissue>
    </source>
</reference>
<keyword evidence="4" id="KW-1185">Reference proteome</keyword>
<dbReference type="AlphaFoldDB" id="A0AA40ICT8"/>
<keyword evidence="2" id="KW-0472">Membrane</keyword>
<evidence type="ECO:0000313" key="3">
    <source>
        <dbReference type="EMBL" id="KAK1346896.1"/>
    </source>
</evidence>
<keyword evidence="2" id="KW-0812">Transmembrane</keyword>
<feature type="transmembrane region" description="Helical" evidence="2">
    <location>
        <begin position="229"/>
        <end position="251"/>
    </location>
</feature>
<protein>
    <submittedName>
        <fullName evidence="3">Uncharacterized protein</fullName>
    </submittedName>
</protein>
<name>A0AA40ICT8_CNENI</name>
<accession>A0AA40ICT8</accession>
<evidence type="ECO:0000313" key="4">
    <source>
        <dbReference type="Proteomes" id="UP001177744"/>
    </source>
</evidence>
<proteinExistence type="predicted"/>
<dbReference type="EMBL" id="JAULJE010000001">
    <property type="protein sequence ID" value="KAK1346896.1"/>
    <property type="molecule type" value="Genomic_DNA"/>
</dbReference>
<feature type="region of interest" description="Disordered" evidence="1">
    <location>
        <begin position="31"/>
        <end position="50"/>
    </location>
</feature>
<gene>
    <name evidence="3" type="ORF">QTO34_000756</name>
</gene>
<comment type="caution">
    <text evidence="3">The sequence shown here is derived from an EMBL/GenBank/DDBJ whole genome shotgun (WGS) entry which is preliminary data.</text>
</comment>
<sequence length="431" mass="47347">MAWSLRPHQPPRSVRFVRGAPPSRAALFGSPLEDEQREVEKPSETIGAGSCRSHPLMVPSIRDGTGRLQQVQQDSSVKKQIIFSNRQRLVLMTVTSAPPWSGAPAHLFYHSTTANARHVPHSATCCQRPLVDCLCFCLASTTMDYMFIRTQILFIYCCFLTVHCAQPNCTSVTDFDDCPGNIRDFCPKNIVCACKDGEPFCKCPNFRGRWGNYWYMGAKCDQLWSTLDLILVATLPGIGLALIVGVTIQTVHYCKKKSKKNINDDGEQRNSSGFQPQHNYAYAFDTAMNCSQPNQGQVNTKTHLSDSTSLHLHLHLSHGAWLLHACCPEALCGPEAHLRLGMEGLPRRHSDEASILPGSSRCLLSVAAPNPRNWGTQTLLADCSPLLMAGGPLVPERTHSSPLSIAGELGVCPLVQQAFQKPLAEAFGLVP</sequence>